<dbReference type="GO" id="GO:0016125">
    <property type="term" value="P:sterol metabolic process"/>
    <property type="evidence" value="ECO:0007669"/>
    <property type="project" value="TreeGrafter"/>
</dbReference>
<organism evidence="5 6">
    <name type="scientific">Lupinus albus</name>
    <name type="common">White lupine</name>
    <name type="synonym">Lupinus termis</name>
    <dbReference type="NCBI Taxonomy" id="3870"/>
    <lineage>
        <taxon>Eukaryota</taxon>
        <taxon>Viridiplantae</taxon>
        <taxon>Streptophyta</taxon>
        <taxon>Embryophyta</taxon>
        <taxon>Tracheophyta</taxon>
        <taxon>Spermatophyta</taxon>
        <taxon>Magnoliopsida</taxon>
        <taxon>eudicotyledons</taxon>
        <taxon>Gunneridae</taxon>
        <taxon>Pentapetalae</taxon>
        <taxon>rosids</taxon>
        <taxon>fabids</taxon>
        <taxon>Fabales</taxon>
        <taxon>Fabaceae</taxon>
        <taxon>Papilionoideae</taxon>
        <taxon>50 kb inversion clade</taxon>
        <taxon>genistoids sensu lato</taxon>
        <taxon>core genistoids</taxon>
        <taxon>Genisteae</taxon>
        <taxon>Lupinus</taxon>
    </lineage>
</organism>
<keyword evidence="6" id="KW-1185">Reference proteome</keyword>
<proteinExistence type="inferred from homology"/>
<dbReference type="GO" id="GO:0005506">
    <property type="term" value="F:iron ion binding"/>
    <property type="evidence" value="ECO:0007669"/>
    <property type="project" value="InterPro"/>
</dbReference>
<evidence type="ECO:0000256" key="3">
    <source>
        <dbReference type="ARBA" id="ARBA00023004"/>
    </source>
</evidence>
<dbReference type="EMBL" id="WOCE01000017">
    <property type="protein sequence ID" value="KAE9595385.1"/>
    <property type="molecule type" value="Genomic_DNA"/>
</dbReference>
<dbReference type="InterPro" id="IPR036396">
    <property type="entry name" value="Cyt_P450_sf"/>
</dbReference>
<dbReference type="GO" id="GO:0004497">
    <property type="term" value="F:monooxygenase activity"/>
    <property type="evidence" value="ECO:0007669"/>
    <property type="project" value="InterPro"/>
</dbReference>
<dbReference type="Pfam" id="PF00067">
    <property type="entry name" value="p450"/>
    <property type="match status" value="1"/>
</dbReference>
<keyword evidence="2 4" id="KW-0479">Metal-binding</keyword>
<evidence type="ECO:0000256" key="1">
    <source>
        <dbReference type="ARBA" id="ARBA00010617"/>
    </source>
</evidence>
<comment type="similarity">
    <text evidence="1">Belongs to the cytochrome P450 family.</text>
</comment>
<name>A0A6A4NYL9_LUPAL</name>
<dbReference type="PANTHER" id="PTHR24286:SF302">
    <property type="entry name" value="ALLENE OXIDE SYNTHASE 2"/>
    <property type="match status" value="1"/>
</dbReference>
<gene>
    <name evidence="5" type="ORF">Lalb_Chr17g0338241</name>
</gene>
<dbReference type="PRINTS" id="PR00465">
    <property type="entry name" value="EP450IV"/>
</dbReference>
<evidence type="ECO:0000256" key="2">
    <source>
        <dbReference type="ARBA" id="ARBA00022723"/>
    </source>
</evidence>
<dbReference type="InterPro" id="IPR001128">
    <property type="entry name" value="Cyt_P450"/>
</dbReference>
<keyword evidence="3 4" id="KW-0408">Iron</keyword>
<comment type="cofactor">
    <cofactor evidence="4">
        <name>heme</name>
        <dbReference type="ChEBI" id="CHEBI:30413"/>
    </cofactor>
</comment>
<dbReference type="GO" id="GO:0016705">
    <property type="term" value="F:oxidoreductase activity, acting on paired donors, with incorporation or reduction of molecular oxygen"/>
    <property type="evidence" value="ECO:0007669"/>
    <property type="project" value="InterPro"/>
</dbReference>
<dbReference type="GO" id="GO:0020037">
    <property type="term" value="F:heme binding"/>
    <property type="evidence" value="ECO:0007669"/>
    <property type="project" value="InterPro"/>
</dbReference>
<keyword evidence="4" id="KW-0349">Heme</keyword>
<dbReference type="Proteomes" id="UP000447434">
    <property type="component" value="Chromosome 17"/>
</dbReference>
<accession>A0A6A4NYL9</accession>
<dbReference type="PANTHER" id="PTHR24286">
    <property type="entry name" value="CYTOCHROME P450 26"/>
    <property type="match status" value="1"/>
</dbReference>
<comment type="caution">
    <text evidence="5">The sequence shown here is derived from an EMBL/GenBank/DDBJ whole genome shotgun (WGS) entry which is preliminary data.</text>
</comment>
<dbReference type="AlphaFoldDB" id="A0A6A4NYL9"/>
<dbReference type="OrthoDB" id="2789670at2759"/>
<dbReference type="SUPFAM" id="SSF48264">
    <property type="entry name" value="Cytochrome P450"/>
    <property type="match status" value="1"/>
</dbReference>
<dbReference type="Gene3D" id="1.10.630.10">
    <property type="entry name" value="Cytochrome P450"/>
    <property type="match status" value="1"/>
</dbReference>
<protein>
    <submittedName>
        <fullName evidence="5">Putative cytochrome P450</fullName>
    </submittedName>
</protein>
<dbReference type="CDD" id="cd11071">
    <property type="entry name" value="CYP74"/>
    <property type="match status" value="1"/>
</dbReference>
<evidence type="ECO:0000313" key="6">
    <source>
        <dbReference type="Proteomes" id="UP000447434"/>
    </source>
</evidence>
<sequence length="201" mass="22686">MAGFNAYGGLKNQLPILMKWIGLAGESLHKELAEEIRTMVKEAGGVTLNALEKMTLVKSVTYEAMRIEPAVPYQYAKAREDLVVQSHDASFEIKKGEMIFGYQPFATKDPQIFEDPEEFVARRFVGEGENLLKYVLWSNGPETEESSPENKQCPGKNLVVLLCRLFLVEFFSHYDTFEFEYKTSVLGPTITIKSLTKASTI</sequence>
<evidence type="ECO:0000313" key="5">
    <source>
        <dbReference type="EMBL" id="KAE9595385.1"/>
    </source>
</evidence>
<reference evidence="6" key="1">
    <citation type="journal article" date="2020" name="Nat. Commun.">
        <title>Genome sequence of the cluster root forming white lupin.</title>
        <authorList>
            <person name="Hufnagel B."/>
            <person name="Marques A."/>
            <person name="Soriano A."/>
            <person name="Marques L."/>
            <person name="Divol F."/>
            <person name="Doumas P."/>
            <person name="Sallet E."/>
            <person name="Mancinotti D."/>
            <person name="Carrere S."/>
            <person name="Marande W."/>
            <person name="Arribat S."/>
            <person name="Keller J."/>
            <person name="Huneau C."/>
            <person name="Blein T."/>
            <person name="Aime D."/>
            <person name="Laguerre M."/>
            <person name="Taylor J."/>
            <person name="Schubert V."/>
            <person name="Nelson M."/>
            <person name="Geu-Flores F."/>
            <person name="Crespi M."/>
            <person name="Gallardo-Guerrero K."/>
            <person name="Delaux P.-M."/>
            <person name="Salse J."/>
            <person name="Berges H."/>
            <person name="Guyot R."/>
            <person name="Gouzy J."/>
            <person name="Peret B."/>
        </authorList>
    </citation>
    <scope>NUCLEOTIDE SEQUENCE [LARGE SCALE GENOMIC DNA]</scope>
    <source>
        <strain evidence="6">cv. Amiga</strain>
    </source>
</reference>
<dbReference type="InterPro" id="IPR002403">
    <property type="entry name" value="Cyt_P450_E_grp-IV"/>
</dbReference>
<evidence type="ECO:0000256" key="4">
    <source>
        <dbReference type="PIRSR" id="PIRSR602403-1"/>
    </source>
</evidence>
<feature type="binding site" description="axial binding residue" evidence="4">
    <location>
        <position position="153"/>
    </location>
    <ligand>
        <name>heme</name>
        <dbReference type="ChEBI" id="CHEBI:30413"/>
    </ligand>
    <ligandPart>
        <name>Fe</name>
        <dbReference type="ChEBI" id="CHEBI:18248"/>
    </ligandPart>
</feature>